<keyword evidence="5 6" id="KW-0472">Membrane</keyword>
<dbReference type="GO" id="GO:0015171">
    <property type="term" value="F:amino acid transmembrane transporter activity"/>
    <property type="evidence" value="ECO:0007669"/>
    <property type="project" value="TreeGrafter"/>
</dbReference>
<dbReference type="eggNOG" id="COG1280">
    <property type="taxonomic scope" value="Bacteria"/>
</dbReference>
<keyword evidence="2" id="KW-1003">Cell membrane</keyword>
<proteinExistence type="predicted"/>
<organism evidence="7 8">
    <name type="scientific">Chlorobium limicola (strain DSM 245 / NBRC 103803 / 6330)</name>
    <dbReference type="NCBI Taxonomy" id="290315"/>
    <lineage>
        <taxon>Bacteria</taxon>
        <taxon>Pseudomonadati</taxon>
        <taxon>Chlorobiota</taxon>
        <taxon>Chlorobiia</taxon>
        <taxon>Chlorobiales</taxon>
        <taxon>Chlorobiaceae</taxon>
        <taxon>Chlorobium/Pelodictyon group</taxon>
        <taxon>Chlorobium</taxon>
    </lineage>
</organism>
<feature type="transmembrane region" description="Helical" evidence="6">
    <location>
        <begin position="6"/>
        <end position="26"/>
    </location>
</feature>
<dbReference type="RefSeq" id="WP_012466001.1">
    <property type="nucleotide sequence ID" value="NC_010803.1"/>
</dbReference>
<evidence type="ECO:0000256" key="6">
    <source>
        <dbReference type="SAM" id="Phobius"/>
    </source>
</evidence>
<dbReference type="PANTHER" id="PTHR30086">
    <property type="entry name" value="ARGININE EXPORTER PROTEIN ARGO"/>
    <property type="match status" value="1"/>
</dbReference>
<dbReference type="Proteomes" id="UP000008841">
    <property type="component" value="Chromosome"/>
</dbReference>
<sequence length="200" mass="21855">MLTYLIWGIGYGFAAAMQPGQFQAYLMAQTLRQGWRKTLPMIFAPLLSDGPVIVIVLLALSRLPVWWLQVLRFAGGLFALYLAAGTFRALRDFQPVQESPPSGERQNLFRAVLVNLLNPGPYLFWSLVTGPLLLAGWKVTPLYGIGLLAGFYVTIMVTLAGFIMLLSGSGKLGPRANRFLLGISGLALAAFGIFQIFSSL</sequence>
<comment type="subcellular location">
    <subcellularLocation>
        <location evidence="1">Cell membrane</location>
        <topology evidence="1">Multi-pass membrane protein</topology>
    </subcellularLocation>
</comment>
<dbReference type="InterPro" id="IPR001123">
    <property type="entry name" value="LeuE-type"/>
</dbReference>
<evidence type="ECO:0000313" key="8">
    <source>
        <dbReference type="Proteomes" id="UP000008841"/>
    </source>
</evidence>
<dbReference type="KEGG" id="cli:Clim_1053"/>
<protein>
    <submittedName>
        <fullName evidence="7">Lysine exporter protein (LYSE/YGGA)</fullName>
    </submittedName>
</protein>
<feature type="transmembrane region" description="Helical" evidence="6">
    <location>
        <begin position="145"/>
        <end position="167"/>
    </location>
</feature>
<evidence type="ECO:0000313" key="7">
    <source>
        <dbReference type="EMBL" id="ACD90124.1"/>
    </source>
</evidence>
<evidence type="ECO:0000256" key="3">
    <source>
        <dbReference type="ARBA" id="ARBA00022692"/>
    </source>
</evidence>
<feature type="transmembrane region" description="Helical" evidence="6">
    <location>
        <begin position="38"/>
        <end position="60"/>
    </location>
</feature>
<dbReference type="PANTHER" id="PTHR30086:SF20">
    <property type="entry name" value="ARGININE EXPORTER PROTEIN ARGO-RELATED"/>
    <property type="match status" value="1"/>
</dbReference>
<evidence type="ECO:0000256" key="1">
    <source>
        <dbReference type="ARBA" id="ARBA00004651"/>
    </source>
</evidence>
<evidence type="ECO:0000256" key="2">
    <source>
        <dbReference type="ARBA" id="ARBA00022475"/>
    </source>
</evidence>
<name>B3EC49_CHLL2</name>
<reference evidence="7 8" key="1">
    <citation type="submission" date="2008-05" db="EMBL/GenBank/DDBJ databases">
        <title>Complete sequence of Chlorobium limicola DSM 245.</title>
        <authorList>
            <consortium name="US DOE Joint Genome Institute"/>
            <person name="Lucas S."/>
            <person name="Copeland A."/>
            <person name="Lapidus A."/>
            <person name="Glavina del Rio T."/>
            <person name="Dalin E."/>
            <person name="Tice H."/>
            <person name="Bruce D."/>
            <person name="Goodwin L."/>
            <person name="Pitluck S."/>
            <person name="Schmutz J."/>
            <person name="Larimer F."/>
            <person name="Land M."/>
            <person name="Hauser L."/>
            <person name="Kyrpides N."/>
            <person name="Ovchinnikova G."/>
            <person name="Zhao F."/>
            <person name="Li T."/>
            <person name="Liu Z."/>
            <person name="Overmann J."/>
            <person name="Bryant D.A."/>
            <person name="Richardson P."/>
        </authorList>
    </citation>
    <scope>NUCLEOTIDE SEQUENCE [LARGE SCALE GENOMIC DNA]</scope>
    <source>
        <strain evidence="8">DSM 245 / NBRC 103803 / 6330</strain>
    </source>
</reference>
<dbReference type="Pfam" id="PF01810">
    <property type="entry name" value="LysE"/>
    <property type="match status" value="1"/>
</dbReference>
<feature type="transmembrane region" description="Helical" evidence="6">
    <location>
        <begin position="108"/>
        <end position="125"/>
    </location>
</feature>
<gene>
    <name evidence="7" type="ordered locus">Clim_1053</name>
</gene>
<keyword evidence="4 6" id="KW-1133">Transmembrane helix</keyword>
<evidence type="ECO:0000256" key="4">
    <source>
        <dbReference type="ARBA" id="ARBA00022989"/>
    </source>
</evidence>
<dbReference type="GO" id="GO:0005886">
    <property type="term" value="C:plasma membrane"/>
    <property type="evidence" value="ECO:0007669"/>
    <property type="project" value="UniProtKB-SubCell"/>
</dbReference>
<dbReference type="EMBL" id="CP001097">
    <property type="protein sequence ID" value="ACD90124.1"/>
    <property type="molecule type" value="Genomic_DNA"/>
</dbReference>
<evidence type="ECO:0000256" key="5">
    <source>
        <dbReference type="ARBA" id="ARBA00023136"/>
    </source>
</evidence>
<dbReference type="AlphaFoldDB" id="B3EC49"/>
<feature type="transmembrane region" description="Helical" evidence="6">
    <location>
        <begin position="66"/>
        <end position="87"/>
    </location>
</feature>
<keyword evidence="3 6" id="KW-0812">Transmembrane</keyword>
<dbReference type="HOGENOM" id="CLU_104651_1_0_10"/>
<dbReference type="OrthoDB" id="14103at2"/>
<feature type="transmembrane region" description="Helical" evidence="6">
    <location>
        <begin position="179"/>
        <end position="197"/>
    </location>
</feature>
<accession>B3EC49</accession>